<evidence type="ECO:0000256" key="5">
    <source>
        <dbReference type="ARBA" id="ARBA00022989"/>
    </source>
</evidence>
<keyword evidence="5 8" id="KW-1133">Transmembrane helix</keyword>
<evidence type="ECO:0000256" key="6">
    <source>
        <dbReference type="ARBA" id="ARBA00023065"/>
    </source>
</evidence>
<keyword evidence="9" id="KW-1185">Reference proteome</keyword>
<keyword evidence="7 8" id="KW-0472">Membrane</keyword>
<dbReference type="InterPro" id="IPR051143">
    <property type="entry name" value="TrkH_K-transport"/>
</dbReference>
<dbReference type="PANTHER" id="PTHR31064">
    <property type="entry name" value="POTASSIUM TRANSPORT PROTEIN DDB_G0292412-RELATED"/>
    <property type="match status" value="1"/>
</dbReference>
<protein>
    <submittedName>
        <fullName evidence="10">Probable cation transporter HKT7</fullName>
    </submittedName>
</protein>
<evidence type="ECO:0000256" key="8">
    <source>
        <dbReference type="SAM" id="Phobius"/>
    </source>
</evidence>
<keyword evidence="6" id="KW-0406">Ion transport</keyword>
<dbReference type="OrthoDB" id="9999863at2759"/>
<dbReference type="Proteomes" id="UP000504621">
    <property type="component" value="Unplaced"/>
</dbReference>
<evidence type="ECO:0000256" key="3">
    <source>
        <dbReference type="ARBA" id="ARBA00022448"/>
    </source>
</evidence>
<dbReference type="AlphaFoldDB" id="A0A6J0ZKX5"/>
<evidence type="ECO:0000313" key="10">
    <source>
        <dbReference type="RefSeq" id="XP_021275558.1"/>
    </source>
</evidence>
<dbReference type="GO" id="GO:0015081">
    <property type="term" value="F:sodium ion transmembrane transporter activity"/>
    <property type="evidence" value="ECO:0007669"/>
    <property type="project" value="TreeGrafter"/>
</dbReference>
<name>A0A6J0ZKX5_9ROSI</name>
<reference evidence="10" key="1">
    <citation type="submission" date="2025-08" db="UniProtKB">
        <authorList>
            <consortium name="RefSeq"/>
        </authorList>
    </citation>
    <scope>IDENTIFICATION</scope>
    <source>
        <tissue evidence="10">Leaf</tissue>
    </source>
</reference>
<evidence type="ECO:0000313" key="9">
    <source>
        <dbReference type="Proteomes" id="UP000504621"/>
    </source>
</evidence>
<proteinExistence type="inferred from homology"/>
<keyword evidence="3" id="KW-0813">Transport</keyword>
<dbReference type="PANTHER" id="PTHR31064:SF30">
    <property type="entry name" value="HIGH-AFFINITY POTASSIUM TRANSPORT PROTEIN-RELATED"/>
    <property type="match status" value="1"/>
</dbReference>
<gene>
    <name evidence="10" type="primary">LOC110410255</name>
</gene>
<comment type="subcellular location">
    <subcellularLocation>
        <location evidence="1">Membrane</location>
        <topology evidence="1">Multi-pass membrane protein</topology>
    </subcellularLocation>
</comment>
<evidence type="ECO:0000256" key="7">
    <source>
        <dbReference type="ARBA" id="ARBA00023136"/>
    </source>
</evidence>
<dbReference type="InterPro" id="IPR003445">
    <property type="entry name" value="Cat_transpt"/>
</dbReference>
<evidence type="ECO:0000256" key="1">
    <source>
        <dbReference type="ARBA" id="ARBA00004141"/>
    </source>
</evidence>
<organism evidence="9 10">
    <name type="scientific">Herrania umbratica</name>
    <dbReference type="NCBI Taxonomy" id="108875"/>
    <lineage>
        <taxon>Eukaryota</taxon>
        <taxon>Viridiplantae</taxon>
        <taxon>Streptophyta</taxon>
        <taxon>Embryophyta</taxon>
        <taxon>Tracheophyta</taxon>
        <taxon>Spermatophyta</taxon>
        <taxon>Magnoliopsida</taxon>
        <taxon>eudicotyledons</taxon>
        <taxon>Gunneridae</taxon>
        <taxon>Pentapetalae</taxon>
        <taxon>rosids</taxon>
        <taxon>malvids</taxon>
        <taxon>Malvales</taxon>
        <taxon>Malvaceae</taxon>
        <taxon>Byttnerioideae</taxon>
        <taxon>Herrania</taxon>
    </lineage>
</organism>
<sequence length="163" mass="18357">NGRSEFNKENALSPTQSPCIRRYLPPHTSLLPTKYQERNSGKGQASENQGRSILECLLFSQHSYLAIFIILVCITEREKIKEDPLNFNVLSIAIEVISAYGNVGFSTGYKCKSQVKPESFCIDTWAGFVGRWSNMGKLILIVVMFFGRLKKFLVKGGEAWKVS</sequence>
<feature type="non-terminal residue" evidence="10">
    <location>
        <position position="1"/>
    </location>
</feature>
<dbReference type="RefSeq" id="XP_021275558.1">
    <property type="nucleotide sequence ID" value="XM_021419883.1"/>
</dbReference>
<dbReference type="GO" id="GO:0005886">
    <property type="term" value="C:plasma membrane"/>
    <property type="evidence" value="ECO:0007669"/>
    <property type="project" value="TreeGrafter"/>
</dbReference>
<evidence type="ECO:0000256" key="2">
    <source>
        <dbReference type="ARBA" id="ARBA00010864"/>
    </source>
</evidence>
<comment type="similarity">
    <text evidence="2">Belongs to the TrkH potassium transport family. HKT (TC 2.A.38.3) subfamily.</text>
</comment>
<evidence type="ECO:0000256" key="4">
    <source>
        <dbReference type="ARBA" id="ARBA00022692"/>
    </source>
</evidence>
<keyword evidence="4 8" id="KW-0812">Transmembrane</keyword>
<feature type="transmembrane region" description="Helical" evidence="8">
    <location>
        <begin position="85"/>
        <end position="105"/>
    </location>
</feature>
<feature type="transmembrane region" description="Helical" evidence="8">
    <location>
        <begin position="125"/>
        <end position="146"/>
    </location>
</feature>
<dbReference type="Pfam" id="PF02386">
    <property type="entry name" value="TrkH"/>
    <property type="match status" value="1"/>
</dbReference>
<accession>A0A6J0ZKX5</accession>
<dbReference type="GeneID" id="110410255"/>